<dbReference type="EMBL" id="JAMCCK010000064">
    <property type="protein sequence ID" value="MCL3998480.1"/>
    <property type="molecule type" value="Genomic_DNA"/>
</dbReference>
<keyword evidence="4" id="KW-1185">Reference proteome</keyword>
<keyword evidence="3" id="KW-0067">ATP-binding</keyword>
<evidence type="ECO:0000313" key="4">
    <source>
        <dbReference type="Proteomes" id="UP001202052"/>
    </source>
</evidence>
<dbReference type="GO" id="GO:0005524">
    <property type="term" value="F:ATP binding"/>
    <property type="evidence" value="ECO:0007669"/>
    <property type="project" value="UniProtKB-KW"/>
</dbReference>
<dbReference type="Gene3D" id="3.30.565.10">
    <property type="entry name" value="Histidine kinase-like ATPase, C-terminal domain"/>
    <property type="match status" value="1"/>
</dbReference>
<keyword evidence="1" id="KW-0723">Serine/threonine-protein kinase</keyword>
<sequence>MSLLRQRRFPRSPRSVRAARAFVLETLTQWGYLDRHDDVLVCVSELATNAVLHGVPPGREFSVGVVEGDSLIRIEVRDSGGGDPEIVRGPAEGCGGRGLRIVSALADDFGVTRQNPGKIVWTEFKCGLPAAPEVRDGSR</sequence>
<reference evidence="3 4" key="1">
    <citation type="submission" date="2022-05" db="EMBL/GenBank/DDBJ databases">
        <title>Genome Resource of Streptomyces lavenduligriseus GA1-1, a Strain with Broad-Spectrum Antifungal Activity against Phytopathogenic Fungi.</title>
        <authorList>
            <person name="Qi D."/>
        </authorList>
    </citation>
    <scope>NUCLEOTIDE SEQUENCE [LARGE SCALE GENOMIC DNA]</scope>
    <source>
        <strain evidence="3 4">GA1-1</strain>
    </source>
</reference>
<dbReference type="Proteomes" id="UP001202052">
    <property type="component" value="Unassembled WGS sequence"/>
</dbReference>
<gene>
    <name evidence="3" type="ORF">M4438_34120</name>
</gene>
<dbReference type="SUPFAM" id="SSF55874">
    <property type="entry name" value="ATPase domain of HSP90 chaperone/DNA topoisomerase II/histidine kinase"/>
    <property type="match status" value="1"/>
</dbReference>
<evidence type="ECO:0000313" key="3">
    <source>
        <dbReference type="EMBL" id="MCL3998480.1"/>
    </source>
</evidence>
<comment type="caution">
    <text evidence="3">The sequence shown here is derived from an EMBL/GenBank/DDBJ whole genome shotgun (WGS) entry which is preliminary data.</text>
</comment>
<accession>A0ABT0P410</accession>
<dbReference type="InterPro" id="IPR050267">
    <property type="entry name" value="Anti-sigma-factor_SerPK"/>
</dbReference>
<dbReference type="CDD" id="cd16936">
    <property type="entry name" value="HATPase_RsbW-like"/>
    <property type="match status" value="1"/>
</dbReference>
<dbReference type="PANTHER" id="PTHR35526">
    <property type="entry name" value="ANTI-SIGMA-F FACTOR RSBW-RELATED"/>
    <property type="match status" value="1"/>
</dbReference>
<protein>
    <submittedName>
        <fullName evidence="3">ATP-binding protein</fullName>
    </submittedName>
</protein>
<evidence type="ECO:0000256" key="1">
    <source>
        <dbReference type="ARBA" id="ARBA00022527"/>
    </source>
</evidence>
<dbReference type="InterPro" id="IPR036890">
    <property type="entry name" value="HATPase_C_sf"/>
</dbReference>
<dbReference type="PANTHER" id="PTHR35526:SF3">
    <property type="entry name" value="ANTI-SIGMA-F FACTOR RSBW"/>
    <property type="match status" value="1"/>
</dbReference>
<keyword evidence="3" id="KW-0547">Nucleotide-binding</keyword>
<keyword evidence="1" id="KW-0808">Transferase</keyword>
<dbReference type="Pfam" id="PF13581">
    <property type="entry name" value="HATPase_c_2"/>
    <property type="match status" value="1"/>
</dbReference>
<dbReference type="InterPro" id="IPR003594">
    <property type="entry name" value="HATPase_dom"/>
</dbReference>
<evidence type="ECO:0000259" key="2">
    <source>
        <dbReference type="Pfam" id="PF13581"/>
    </source>
</evidence>
<organism evidence="3 4">
    <name type="scientific">Streptomyces lavenduligriseus</name>
    <dbReference type="NCBI Taxonomy" id="67315"/>
    <lineage>
        <taxon>Bacteria</taxon>
        <taxon>Bacillati</taxon>
        <taxon>Actinomycetota</taxon>
        <taxon>Actinomycetes</taxon>
        <taxon>Kitasatosporales</taxon>
        <taxon>Streptomycetaceae</taxon>
        <taxon>Streptomyces</taxon>
    </lineage>
</organism>
<feature type="domain" description="Histidine kinase/HSP90-like ATPase" evidence="2">
    <location>
        <begin position="9"/>
        <end position="121"/>
    </location>
</feature>
<keyword evidence="1" id="KW-0418">Kinase</keyword>
<name>A0ABT0P410_9ACTN</name>
<proteinExistence type="predicted"/>